<feature type="compositionally biased region" description="Basic and acidic residues" evidence="1">
    <location>
        <begin position="101"/>
        <end position="110"/>
    </location>
</feature>
<dbReference type="EMBL" id="JATAAI010000003">
    <property type="protein sequence ID" value="KAK1746783.1"/>
    <property type="molecule type" value="Genomic_DNA"/>
</dbReference>
<comment type="caution">
    <text evidence="2">The sequence shown here is derived from an EMBL/GenBank/DDBJ whole genome shotgun (WGS) entry which is preliminary data.</text>
</comment>
<accession>A0AAD8YIA2</accession>
<feature type="region of interest" description="Disordered" evidence="1">
    <location>
        <begin position="96"/>
        <end position="229"/>
    </location>
</feature>
<feature type="compositionally biased region" description="Acidic residues" evidence="1">
    <location>
        <begin position="133"/>
        <end position="142"/>
    </location>
</feature>
<evidence type="ECO:0000256" key="1">
    <source>
        <dbReference type="SAM" id="MobiDB-lite"/>
    </source>
</evidence>
<organism evidence="2 3">
    <name type="scientific">Skeletonema marinoi</name>
    <dbReference type="NCBI Taxonomy" id="267567"/>
    <lineage>
        <taxon>Eukaryota</taxon>
        <taxon>Sar</taxon>
        <taxon>Stramenopiles</taxon>
        <taxon>Ochrophyta</taxon>
        <taxon>Bacillariophyta</taxon>
        <taxon>Coscinodiscophyceae</taxon>
        <taxon>Thalassiosirophycidae</taxon>
        <taxon>Thalassiosirales</taxon>
        <taxon>Skeletonemataceae</taxon>
        <taxon>Skeletonema</taxon>
        <taxon>Skeletonema marinoi-dohrnii complex</taxon>
    </lineage>
</organism>
<protein>
    <submittedName>
        <fullName evidence="2">Uncharacterized protein</fullName>
    </submittedName>
</protein>
<reference evidence="2" key="1">
    <citation type="submission" date="2023-06" db="EMBL/GenBank/DDBJ databases">
        <title>Survivors Of The Sea: Transcriptome response of Skeletonema marinoi to long-term dormancy.</title>
        <authorList>
            <person name="Pinder M.I.M."/>
            <person name="Kourtchenko O."/>
            <person name="Robertson E.K."/>
            <person name="Larsson T."/>
            <person name="Maumus F."/>
            <person name="Osuna-Cruz C.M."/>
            <person name="Vancaester E."/>
            <person name="Stenow R."/>
            <person name="Vandepoele K."/>
            <person name="Ploug H."/>
            <person name="Bruchert V."/>
            <person name="Godhe A."/>
            <person name="Topel M."/>
        </authorList>
    </citation>
    <scope>NUCLEOTIDE SEQUENCE</scope>
    <source>
        <strain evidence="2">R05AC</strain>
    </source>
</reference>
<proteinExistence type="predicted"/>
<feature type="region of interest" description="Disordered" evidence="1">
    <location>
        <begin position="1"/>
        <end position="30"/>
    </location>
</feature>
<gene>
    <name evidence="2" type="ORF">QTG54_002127</name>
</gene>
<feature type="compositionally biased region" description="Polar residues" evidence="1">
    <location>
        <begin position="195"/>
        <end position="206"/>
    </location>
</feature>
<keyword evidence="3" id="KW-1185">Reference proteome</keyword>
<sequence>MPKTAALSSIRRSSRSPVPPSSSSDSRSPDATAYQLLANQLEKEEWRQLSNRKGGFALVKKGHSIDDAVEGESMLIEEGFTLQKYEELFFDTMEEEELEEWTDRLPDHPKLPAKSIKSKKGNRVSISPSDASSSEDEEEEYELIGGERSRAASSKKKGTKKSTNKKSTQGKKKRKRSTEDDLDSDGEDGIPVVNSVASKRSYSTPGSRARPNLIASTKRSSPFPSPSRP</sequence>
<name>A0AAD8YIA2_9STRA</name>
<evidence type="ECO:0000313" key="2">
    <source>
        <dbReference type="EMBL" id="KAK1746783.1"/>
    </source>
</evidence>
<dbReference type="AlphaFoldDB" id="A0AAD8YIA2"/>
<feature type="compositionally biased region" description="Basic residues" evidence="1">
    <location>
        <begin position="153"/>
        <end position="176"/>
    </location>
</feature>
<evidence type="ECO:0000313" key="3">
    <source>
        <dbReference type="Proteomes" id="UP001224775"/>
    </source>
</evidence>
<dbReference type="Proteomes" id="UP001224775">
    <property type="component" value="Unassembled WGS sequence"/>
</dbReference>